<organism evidence="2 3">
    <name type="scientific">Anaerosalibacter bizertensis</name>
    <dbReference type="NCBI Taxonomy" id="932217"/>
    <lineage>
        <taxon>Bacteria</taxon>
        <taxon>Bacillati</taxon>
        <taxon>Bacillota</taxon>
        <taxon>Tissierellia</taxon>
        <taxon>Tissierellales</taxon>
        <taxon>Sporanaerobacteraceae</taxon>
        <taxon>Anaerosalibacter</taxon>
    </lineage>
</organism>
<dbReference type="PROSITE" id="PS51704">
    <property type="entry name" value="GP_PDE"/>
    <property type="match status" value="1"/>
</dbReference>
<dbReference type="SUPFAM" id="SSF51695">
    <property type="entry name" value="PLC-like phosphodiesterases"/>
    <property type="match status" value="1"/>
</dbReference>
<dbReference type="CDD" id="cd08563">
    <property type="entry name" value="GDPD_TtGDE_like"/>
    <property type="match status" value="1"/>
</dbReference>
<dbReference type="AlphaFoldDB" id="A0A844F6H2"/>
<name>A0A844F6H2_9FIRM</name>
<proteinExistence type="predicted"/>
<comment type="caution">
    <text evidence="2">The sequence shown here is derived from an EMBL/GenBank/DDBJ whole genome shotgun (WGS) entry which is preliminary data.</text>
</comment>
<dbReference type="GO" id="GO:0008081">
    <property type="term" value="F:phosphoric diester hydrolase activity"/>
    <property type="evidence" value="ECO:0007669"/>
    <property type="project" value="InterPro"/>
</dbReference>
<sequence>MGRPLILAHRGASHYAPENTFASYEMAVDMNADGIEIDIHKSKDGHLIVCHDEKVDRTTNGTGYIKDLTLEEIKSLDAGSWFDKKFSKEKIPVLEEVFELVKKENIFLNIELKNGPIFYSNIEEDVVGLIKDYRLENHVIISSFNHYSLLKIKKLEPTIKTGILYIAGMVSPWKYAKSIGADAIHPLFITINKEVVKECLFNKVMVNPFTVNNEKEITLMNKLNVTSIITDCPDIGIRVVS</sequence>
<dbReference type="InterPro" id="IPR030395">
    <property type="entry name" value="GP_PDE_dom"/>
</dbReference>
<evidence type="ECO:0000313" key="3">
    <source>
        <dbReference type="Proteomes" id="UP000462760"/>
    </source>
</evidence>
<reference evidence="2 3" key="1">
    <citation type="submission" date="2019-08" db="EMBL/GenBank/DDBJ databases">
        <title>In-depth cultivation of the pig gut microbiome towards novel bacterial diversity and tailored functional studies.</title>
        <authorList>
            <person name="Wylensek D."/>
            <person name="Hitch T.C.A."/>
            <person name="Clavel T."/>
        </authorList>
    </citation>
    <scope>NUCLEOTIDE SEQUENCE [LARGE SCALE GENOMIC DNA]</scope>
    <source>
        <strain evidence="2 3">Med78-601-WT-4W-RMD-3</strain>
    </source>
</reference>
<dbReference type="PANTHER" id="PTHR46211:SF1">
    <property type="entry name" value="GLYCEROPHOSPHODIESTER PHOSPHODIESTERASE, CYTOPLASMIC"/>
    <property type="match status" value="1"/>
</dbReference>
<feature type="domain" description="GP-PDE" evidence="1">
    <location>
        <begin position="4"/>
        <end position="240"/>
    </location>
</feature>
<dbReference type="OrthoDB" id="384721at2"/>
<dbReference type="Pfam" id="PF03009">
    <property type="entry name" value="GDPD"/>
    <property type="match status" value="1"/>
</dbReference>
<protein>
    <submittedName>
        <fullName evidence="2">Glycerophosphodiester phosphodiesterase</fullName>
    </submittedName>
</protein>
<dbReference type="InterPro" id="IPR017946">
    <property type="entry name" value="PLC-like_Pdiesterase_TIM-brl"/>
</dbReference>
<dbReference type="Gene3D" id="3.20.20.190">
    <property type="entry name" value="Phosphatidylinositol (PI) phosphodiesterase"/>
    <property type="match status" value="1"/>
</dbReference>
<dbReference type="PANTHER" id="PTHR46211">
    <property type="entry name" value="GLYCEROPHOSPHORYL DIESTER PHOSPHODIESTERASE"/>
    <property type="match status" value="1"/>
</dbReference>
<gene>
    <name evidence="2" type="ORF">FYJ27_00085</name>
</gene>
<dbReference type="Proteomes" id="UP000462760">
    <property type="component" value="Unassembled WGS sequence"/>
</dbReference>
<dbReference type="GO" id="GO:0006629">
    <property type="term" value="P:lipid metabolic process"/>
    <property type="evidence" value="ECO:0007669"/>
    <property type="project" value="InterPro"/>
</dbReference>
<evidence type="ECO:0000313" key="2">
    <source>
        <dbReference type="EMBL" id="MSS42138.1"/>
    </source>
</evidence>
<evidence type="ECO:0000259" key="1">
    <source>
        <dbReference type="PROSITE" id="PS51704"/>
    </source>
</evidence>
<accession>A0A844F6H2</accession>
<dbReference type="EMBL" id="VULR01000001">
    <property type="protein sequence ID" value="MSS42138.1"/>
    <property type="molecule type" value="Genomic_DNA"/>
</dbReference>
<dbReference type="RefSeq" id="WP_154481260.1">
    <property type="nucleotide sequence ID" value="NZ_JAHLOA010000021.1"/>
</dbReference>